<feature type="non-terminal residue" evidence="1">
    <location>
        <position position="1"/>
    </location>
</feature>
<proteinExistence type="predicted"/>
<comment type="caution">
    <text evidence="1">The sequence shown here is derived from an EMBL/GenBank/DDBJ whole genome shotgun (WGS) entry which is preliminary data.</text>
</comment>
<dbReference type="EMBL" id="BMAU01021370">
    <property type="protein sequence ID" value="GFY24940.1"/>
    <property type="molecule type" value="Genomic_DNA"/>
</dbReference>
<gene>
    <name evidence="1" type="ORF">TNCV_2691311</name>
</gene>
<evidence type="ECO:0000313" key="1">
    <source>
        <dbReference type="EMBL" id="GFY24940.1"/>
    </source>
</evidence>
<sequence length="111" mass="12064">MGPEGWLAIPCPPFSTFLFLKTMIPGYAYGVQSHPRHIPLDTEDPSPPKKRCIMGLSTSLGPNSALNSIPLVAASHCIRAVVTMTTPALLKYATLPNSINLYHNRSVVDTF</sequence>
<accession>A0A8X6VYT8</accession>
<dbReference type="Proteomes" id="UP000887159">
    <property type="component" value="Unassembled WGS sequence"/>
</dbReference>
<dbReference type="AlphaFoldDB" id="A0A8X6VYT8"/>
<name>A0A8X6VYT8_TRICX</name>
<organism evidence="1 2">
    <name type="scientific">Trichonephila clavipes</name>
    <name type="common">Golden silk orbweaver</name>
    <name type="synonym">Nephila clavipes</name>
    <dbReference type="NCBI Taxonomy" id="2585209"/>
    <lineage>
        <taxon>Eukaryota</taxon>
        <taxon>Metazoa</taxon>
        <taxon>Ecdysozoa</taxon>
        <taxon>Arthropoda</taxon>
        <taxon>Chelicerata</taxon>
        <taxon>Arachnida</taxon>
        <taxon>Araneae</taxon>
        <taxon>Araneomorphae</taxon>
        <taxon>Entelegynae</taxon>
        <taxon>Araneoidea</taxon>
        <taxon>Nephilidae</taxon>
        <taxon>Trichonephila</taxon>
    </lineage>
</organism>
<evidence type="ECO:0000313" key="2">
    <source>
        <dbReference type="Proteomes" id="UP000887159"/>
    </source>
</evidence>
<protein>
    <submittedName>
        <fullName evidence="1">Uncharacterized protein</fullName>
    </submittedName>
</protein>
<reference evidence="1" key="1">
    <citation type="submission" date="2020-08" db="EMBL/GenBank/DDBJ databases">
        <title>Multicomponent nature underlies the extraordinary mechanical properties of spider dragline silk.</title>
        <authorList>
            <person name="Kono N."/>
            <person name="Nakamura H."/>
            <person name="Mori M."/>
            <person name="Yoshida Y."/>
            <person name="Ohtoshi R."/>
            <person name="Malay A.D."/>
            <person name="Moran D.A.P."/>
            <person name="Tomita M."/>
            <person name="Numata K."/>
            <person name="Arakawa K."/>
        </authorList>
    </citation>
    <scope>NUCLEOTIDE SEQUENCE</scope>
</reference>
<keyword evidence="2" id="KW-1185">Reference proteome</keyword>